<evidence type="ECO:0000313" key="2">
    <source>
        <dbReference type="EMBL" id="MFD2201249.1"/>
    </source>
</evidence>
<name>A0ABW5B6W7_9BACT</name>
<dbReference type="RefSeq" id="WP_380801166.1">
    <property type="nucleotide sequence ID" value="NZ_JBHUIV010000010.1"/>
</dbReference>
<keyword evidence="1" id="KW-1133">Transmembrane helix</keyword>
<accession>A0ABW5B6W7</accession>
<dbReference type="Proteomes" id="UP001597414">
    <property type="component" value="Unassembled WGS sequence"/>
</dbReference>
<sequence>MLENIGYKLKNIVTYCRKLGSSILLLAYTFMLFNNIIFIHSHWSDEHLVAVHAHPYNLDLDDKERKNKEQHSNDEYELYELIFNTPVTEISFFSFVIQSIEHVNISIACPDSLPLYDNFLRDNGVRGPPYFS</sequence>
<organism evidence="2 3">
    <name type="scientific">Shivajiella indica</name>
    <dbReference type="NCBI Taxonomy" id="872115"/>
    <lineage>
        <taxon>Bacteria</taxon>
        <taxon>Pseudomonadati</taxon>
        <taxon>Bacteroidota</taxon>
        <taxon>Cytophagia</taxon>
        <taxon>Cytophagales</taxon>
        <taxon>Cyclobacteriaceae</taxon>
        <taxon>Shivajiella</taxon>
    </lineage>
</organism>
<reference evidence="3" key="1">
    <citation type="journal article" date="2019" name="Int. J. Syst. Evol. Microbiol.">
        <title>The Global Catalogue of Microorganisms (GCM) 10K type strain sequencing project: providing services to taxonomists for standard genome sequencing and annotation.</title>
        <authorList>
            <consortium name="The Broad Institute Genomics Platform"/>
            <consortium name="The Broad Institute Genome Sequencing Center for Infectious Disease"/>
            <person name="Wu L."/>
            <person name="Ma J."/>
        </authorList>
    </citation>
    <scope>NUCLEOTIDE SEQUENCE [LARGE SCALE GENOMIC DNA]</scope>
    <source>
        <strain evidence="3">KCTC 19812</strain>
    </source>
</reference>
<evidence type="ECO:0000256" key="1">
    <source>
        <dbReference type="SAM" id="Phobius"/>
    </source>
</evidence>
<proteinExistence type="predicted"/>
<evidence type="ECO:0000313" key="3">
    <source>
        <dbReference type="Proteomes" id="UP001597414"/>
    </source>
</evidence>
<dbReference type="EMBL" id="JBHUIV010000010">
    <property type="protein sequence ID" value="MFD2201249.1"/>
    <property type="molecule type" value="Genomic_DNA"/>
</dbReference>
<protein>
    <submittedName>
        <fullName evidence="2">Uncharacterized protein</fullName>
    </submittedName>
</protein>
<comment type="caution">
    <text evidence="2">The sequence shown here is derived from an EMBL/GenBank/DDBJ whole genome shotgun (WGS) entry which is preliminary data.</text>
</comment>
<feature type="transmembrane region" description="Helical" evidence="1">
    <location>
        <begin position="21"/>
        <end position="43"/>
    </location>
</feature>
<keyword evidence="1" id="KW-0472">Membrane</keyword>
<gene>
    <name evidence="2" type="ORF">ACFSKV_06710</name>
</gene>
<keyword evidence="3" id="KW-1185">Reference proteome</keyword>
<keyword evidence="1" id="KW-0812">Transmembrane</keyword>